<dbReference type="InterPro" id="IPR021830">
    <property type="entry name" value="DUF3422"/>
</dbReference>
<keyword evidence="2" id="KW-1185">Reference proteome</keyword>
<dbReference type="Pfam" id="PF11902">
    <property type="entry name" value="DUF3422"/>
    <property type="match status" value="1"/>
</dbReference>
<dbReference type="AlphaFoldDB" id="A0A557QKR4"/>
<dbReference type="RefSeq" id="WP_144310715.1">
    <property type="nucleotide sequence ID" value="NZ_VMNK01000015.1"/>
</dbReference>
<reference evidence="1 2" key="1">
    <citation type="submission" date="2019-07" db="EMBL/GenBank/DDBJ databases">
        <title>The pathways for chlorine oxyanion respiration interact through the shared metabolite chlorate.</title>
        <authorList>
            <person name="Barnum T.P."/>
            <person name="Cheng Y."/>
            <person name="Hill K.A."/>
            <person name="Lucas L.N."/>
            <person name="Carlson H.K."/>
            <person name="Coates J.D."/>
        </authorList>
    </citation>
    <scope>NUCLEOTIDE SEQUENCE [LARGE SCALE GENOMIC DNA]</scope>
    <source>
        <strain evidence="1 2">SFB-3</strain>
    </source>
</reference>
<accession>A0A557QKR4</accession>
<name>A0A557QKR4_9RHOO</name>
<sequence length="45" mass="4803">MAIPANHPQRFALNDELHARPSEEIAIPEQALSLALATAQPTVGI</sequence>
<organism evidence="1 2">
    <name type="scientific">Denitromonas halophila</name>
    <dbReference type="NCBI Taxonomy" id="1629404"/>
    <lineage>
        <taxon>Bacteria</taxon>
        <taxon>Pseudomonadati</taxon>
        <taxon>Pseudomonadota</taxon>
        <taxon>Betaproteobacteria</taxon>
        <taxon>Rhodocyclales</taxon>
        <taxon>Zoogloeaceae</taxon>
        <taxon>Denitromonas</taxon>
    </lineage>
</organism>
<comment type="caution">
    <text evidence="1">The sequence shown here is derived from an EMBL/GenBank/DDBJ whole genome shotgun (WGS) entry which is preliminary data.</text>
</comment>
<proteinExistence type="predicted"/>
<dbReference type="EMBL" id="VMNK01000015">
    <property type="protein sequence ID" value="TVO53489.1"/>
    <property type="molecule type" value="Genomic_DNA"/>
</dbReference>
<evidence type="ECO:0000313" key="2">
    <source>
        <dbReference type="Proteomes" id="UP000319502"/>
    </source>
</evidence>
<protein>
    <submittedName>
        <fullName evidence="1">DUF3422 domain-containing protein</fullName>
    </submittedName>
</protein>
<gene>
    <name evidence="1" type="ORF">FHP91_16685</name>
</gene>
<dbReference type="Proteomes" id="UP000319502">
    <property type="component" value="Unassembled WGS sequence"/>
</dbReference>
<evidence type="ECO:0000313" key="1">
    <source>
        <dbReference type="EMBL" id="TVO53489.1"/>
    </source>
</evidence>